<dbReference type="InterPro" id="IPR029787">
    <property type="entry name" value="Nucleotide_cyclase"/>
</dbReference>
<feature type="transmembrane region" description="Helical" evidence="6">
    <location>
        <begin position="12"/>
        <end position="32"/>
    </location>
</feature>
<feature type="transmembrane region" description="Helical" evidence="6">
    <location>
        <begin position="248"/>
        <end position="276"/>
    </location>
</feature>
<keyword evidence="4" id="KW-0547">Nucleotide-binding</keyword>
<evidence type="ECO:0000256" key="4">
    <source>
        <dbReference type="ARBA" id="ARBA00023134"/>
    </source>
</evidence>
<evidence type="ECO:0000313" key="8">
    <source>
        <dbReference type="EMBL" id="KAA1279490.1"/>
    </source>
</evidence>
<dbReference type="EC" id="2.7.7.65" evidence="3"/>
<dbReference type="AlphaFoldDB" id="A0A6N6K7Z4"/>
<protein>
    <recommendedName>
        <fullName evidence="3">diguanylate cyclase</fullName>
        <ecNumber evidence="3">2.7.7.65</ecNumber>
    </recommendedName>
</protein>
<feature type="transmembrane region" description="Helical" evidence="6">
    <location>
        <begin position="44"/>
        <end position="67"/>
    </location>
</feature>
<comment type="catalytic activity">
    <reaction evidence="5">
        <text>2 GTP = 3',3'-c-di-GMP + 2 diphosphate</text>
        <dbReference type="Rhea" id="RHEA:24898"/>
        <dbReference type="ChEBI" id="CHEBI:33019"/>
        <dbReference type="ChEBI" id="CHEBI:37565"/>
        <dbReference type="ChEBI" id="CHEBI:58805"/>
        <dbReference type="EC" id="2.7.7.65"/>
    </reaction>
</comment>
<dbReference type="SMART" id="SM00267">
    <property type="entry name" value="GGDEF"/>
    <property type="match status" value="1"/>
</dbReference>
<dbReference type="Pfam" id="PF17158">
    <property type="entry name" value="MASE4"/>
    <property type="match status" value="1"/>
</dbReference>
<evidence type="ECO:0000256" key="6">
    <source>
        <dbReference type="SAM" id="Phobius"/>
    </source>
</evidence>
<dbReference type="GO" id="GO:0052621">
    <property type="term" value="F:diguanylate cyclase activity"/>
    <property type="evidence" value="ECO:0007669"/>
    <property type="project" value="UniProtKB-EC"/>
</dbReference>
<dbReference type="EMBL" id="QRDC01000004">
    <property type="protein sequence ID" value="KAA1279490.1"/>
    <property type="molecule type" value="Genomic_DNA"/>
</dbReference>
<accession>A0A6N6K7Z4</accession>
<dbReference type="RefSeq" id="WP_040230658.1">
    <property type="nucleotide sequence ID" value="NZ_CDHL01000017.1"/>
</dbReference>
<keyword evidence="11" id="KW-1185">Reference proteome</keyword>
<dbReference type="PANTHER" id="PTHR45138:SF9">
    <property type="entry name" value="DIGUANYLATE CYCLASE DGCM-RELATED"/>
    <property type="match status" value="1"/>
</dbReference>
<evidence type="ECO:0000313" key="10">
    <source>
        <dbReference type="Proteomes" id="UP000468420"/>
    </source>
</evidence>
<comment type="cofactor">
    <cofactor evidence="1">
        <name>Mg(2+)</name>
        <dbReference type="ChEBI" id="CHEBI:18420"/>
    </cofactor>
</comment>
<dbReference type="Proteomes" id="UP000683579">
    <property type="component" value="Chromosome"/>
</dbReference>
<dbReference type="Proteomes" id="UP000468420">
    <property type="component" value="Unassembled WGS sequence"/>
</dbReference>
<dbReference type="NCBIfam" id="TIGR00254">
    <property type="entry name" value="GGDEF"/>
    <property type="match status" value="1"/>
</dbReference>
<dbReference type="EMBL" id="CP077262">
    <property type="protein sequence ID" value="QXA46712.1"/>
    <property type="molecule type" value="Genomic_DNA"/>
</dbReference>
<evidence type="ECO:0000256" key="5">
    <source>
        <dbReference type="ARBA" id="ARBA00034247"/>
    </source>
</evidence>
<evidence type="ECO:0000256" key="2">
    <source>
        <dbReference type="ARBA" id="ARBA00004665"/>
    </source>
</evidence>
<organism evidence="8 10">
    <name type="scientific">Citrobacter pasteurii</name>
    <dbReference type="NCBI Taxonomy" id="1563222"/>
    <lineage>
        <taxon>Bacteria</taxon>
        <taxon>Pseudomonadati</taxon>
        <taxon>Pseudomonadota</taxon>
        <taxon>Gammaproteobacteria</taxon>
        <taxon>Enterobacterales</taxon>
        <taxon>Enterobacteriaceae</taxon>
        <taxon>Citrobacter</taxon>
    </lineage>
</organism>
<evidence type="ECO:0000313" key="9">
    <source>
        <dbReference type="EMBL" id="QXA46712.1"/>
    </source>
</evidence>
<dbReference type="GO" id="GO:0005886">
    <property type="term" value="C:plasma membrane"/>
    <property type="evidence" value="ECO:0007669"/>
    <property type="project" value="TreeGrafter"/>
</dbReference>
<dbReference type="Gene3D" id="3.30.70.270">
    <property type="match status" value="1"/>
</dbReference>
<keyword evidence="6" id="KW-1133">Transmembrane helix</keyword>
<dbReference type="GO" id="GO:0005525">
    <property type="term" value="F:GTP binding"/>
    <property type="evidence" value="ECO:0007669"/>
    <property type="project" value="UniProtKB-KW"/>
</dbReference>
<evidence type="ECO:0000259" key="7">
    <source>
        <dbReference type="PROSITE" id="PS50887"/>
    </source>
</evidence>
<keyword evidence="6" id="KW-0812">Transmembrane</keyword>
<dbReference type="GO" id="GO:1902201">
    <property type="term" value="P:negative regulation of bacterial-type flagellum-dependent cell motility"/>
    <property type="evidence" value="ECO:0007669"/>
    <property type="project" value="TreeGrafter"/>
</dbReference>
<dbReference type="PROSITE" id="PS50887">
    <property type="entry name" value="GGDEF"/>
    <property type="match status" value="1"/>
</dbReference>
<dbReference type="InterPro" id="IPR050469">
    <property type="entry name" value="Diguanylate_Cyclase"/>
</dbReference>
<feature type="domain" description="GGDEF" evidence="7">
    <location>
        <begin position="308"/>
        <end position="443"/>
    </location>
</feature>
<reference evidence="9 11" key="2">
    <citation type="submission" date="2021-06" db="EMBL/GenBank/DDBJ databases">
        <title>FDA dAtabase for Regulatory Grade micrObial Sequences (FDA-ARGOS): Supporting development and validation of Infectious Disease Dx tests.</title>
        <authorList>
            <person name="Sproer C."/>
            <person name="Gronow S."/>
            <person name="Severitt S."/>
            <person name="Schroder I."/>
            <person name="Tallon L."/>
            <person name="Sadzewicz L."/>
            <person name="Zhao X."/>
            <person name="Boylan J."/>
            <person name="Ott S."/>
            <person name="Bowen H."/>
            <person name="Vavikolanu K."/>
            <person name="Mehta A."/>
            <person name="Aluvathingal J."/>
            <person name="Nadendla S."/>
            <person name="Lowell S."/>
            <person name="Myers T."/>
            <person name="Yan Y."/>
        </authorList>
    </citation>
    <scope>NUCLEOTIDE SEQUENCE [LARGE SCALE GENOMIC DNA]</scope>
    <source>
        <strain evidence="9 11">FDAARGOS 1424</strain>
    </source>
</reference>
<gene>
    <name evidence="8" type="ORF">DXF85_06080</name>
    <name evidence="9" type="ORF">I6L54_10155</name>
</gene>
<proteinExistence type="predicted"/>
<dbReference type="GO" id="GO:0043709">
    <property type="term" value="P:cell adhesion involved in single-species biofilm formation"/>
    <property type="evidence" value="ECO:0007669"/>
    <property type="project" value="TreeGrafter"/>
</dbReference>
<dbReference type="FunFam" id="3.30.70.270:FF:000001">
    <property type="entry name" value="Diguanylate cyclase domain protein"/>
    <property type="match status" value="1"/>
</dbReference>
<feature type="transmembrane region" description="Helical" evidence="6">
    <location>
        <begin position="74"/>
        <end position="95"/>
    </location>
</feature>
<evidence type="ECO:0000256" key="3">
    <source>
        <dbReference type="ARBA" id="ARBA00012528"/>
    </source>
</evidence>
<dbReference type="InterPro" id="IPR000160">
    <property type="entry name" value="GGDEF_dom"/>
</dbReference>
<feature type="transmembrane region" description="Helical" evidence="6">
    <location>
        <begin position="152"/>
        <end position="170"/>
    </location>
</feature>
<dbReference type="CDD" id="cd01949">
    <property type="entry name" value="GGDEF"/>
    <property type="match status" value="1"/>
</dbReference>
<dbReference type="InterPro" id="IPR043128">
    <property type="entry name" value="Rev_trsase/Diguanyl_cyclase"/>
</dbReference>
<reference evidence="8 10" key="1">
    <citation type="submission" date="2018-08" db="EMBL/GenBank/DDBJ databases">
        <title>Complete genomic analysis of a Citrobacter pasteurii isolated from cockles (Cerastoderma edule) containing a new chromosomic qnrB allele.</title>
        <authorList>
            <person name="Rodrigues A."/>
            <person name="Baptista T."/>
            <person name="Quesada A."/>
            <person name="Campos M.J."/>
        </authorList>
    </citation>
    <scope>NUCLEOTIDE SEQUENCE [LARGE SCALE GENOMIC DNA]</scope>
    <source>
        <strain evidence="8 10">BA18</strain>
    </source>
</reference>
<sequence length="443" mass="50787">MDNSNSNNSRLMNFYITCLVSYFIAGMCLSQYQLEVQSVPQTTYLIIIVGLFFLYGIIFLFMLFQYLCRKDLTYLMILGMAFLSNDIYFIETIYIVQDLINDSVLIEKRTNDIAIFYYFRQVSFIALFFVSLKSYKATSTVIETKEREPCYIIIALLIMLAIASLSHNLSSYNADVTIEITSLKADNKTVHWHIGYIYSLIIAWGMVLLYLAVKTKMHGILWKSIALLCCSAILTNVLLLSLDEYSMYIWYVSRGIEVISTLCIISILMYNMFIILKREKDSAIKDAMTKIYNRKLFYKALKSSLVKGAVCIMILDIDKFKRINDTYGHQEGDRVIKSIVDIVNKSIRDSDIFARIGGEEFGILIKCKDNAEVMFVAERIRKNVETETAVPNIYGLKEKMTISIGVYCSKSDDYSADKVVSYADAALYEAKNSGRNKVVYYNS</sequence>
<evidence type="ECO:0000313" key="11">
    <source>
        <dbReference type="Proteomes" id="UP000683579"/>
    </source>
</evidence>
<dbReference type="PANTHER" id="PTHR45138">
    <property type="entry name" value="REGULATORY COMPONENTS OF SENSORY TRANSDUCTION SYSTEM"/>
    <property type="match status" value="1"/>
</dbReference>
<feature type="transmembrane region" description="Helical" evidence="6">
    <location>
        <begin position="115"/>
        <end position="132"/>
    </location>
</feature>
<dbReference type="InterPro" id="IPR033424">
    <property type="entry name" value="MASE4"/>
</dbReference>
<name>A0A6N6K7Z4_9ENTR</name>
<dbReference type="SUPFAM" id="SSF55073">
    <property type="entry name" value="Nucleotide cyclase"/>
    <property type="match status" value="1"/>
</dbReference>
<keyword evidence="6" id="KW-0472">Membrane</keyword>
<evidence type="ECO:0000256" key="1">
    <source>
        <dbReference type="ARBA" id="ARBA00001946"/>
    </source>
</evidence>
<feature type="transmembrane region" description="Helical" evidence="6">
    <location>
        <begin position="220"/>
        <end position="242"/>
    </location>
</feature>
<dbReference type="Pfam" id="PF00990">
    <property type="entry name" value="GGDEF"/>
    <property type="match status" value="1"/>
</dbReference>
<comment type="pathway">
    <text evidence="2">Purine metabolism; 3',5'-cyclic di-GMP biosynthesis.</text>
</comment>
<feature type="transmembrane region" description="Helical" evidence="6">
    <location>
        <begin position="190"/>
        <end position="213"/>
    </location>
</feature>
<keyword evidence="4" id="KW-0342">GTP-binding</keyword>